<feature type="transmembrane region" description="Helical" evidence="5">
    <location>
        <begin position="125"/>
        <end position="150"/>
    </location>
</feature>
<feature type="transmembrane region" description="Helical" evidence="5">
    <location>
        <begin position="229"/>
        <end position="246"/>
    </location>
</feature>
<keyword evidence="3 5" id="KW-1133">Transmembrane helix</keyword>
<dbReference type="GO" id="GO:0055085">
    <property type="term" value="P:transmembrane transport"/>
    <property type="evidence" value="ECO:0007669"/>
    <property type="project" value="InterPro"/>
</dbReference>
<evidence type="ECO:0000256" key="5">
    <source>
        <dbReference type="SAM" id="Phobius"/>
    </source>
</evidence>
<evidence type="ECO:0000256" key="1">
    <source>
        <dbReference type="ARBA" id="ARBA00004141"/>
    </source>
</evidence>
<proteinExistence type="predicted"/>
<comment type="subcellular location">
    <subcellularLocation>
        <location evidence="1">Membrane</location>
        <topology evidence="1">Multi-pass membrane protein</topology>
    </subcellularLocation>
</comment>
<dbReference type="InterPro" id="IPR001902">
    <property type="entry name" value="SLC26A/SulP_fam"/>
</dbReference>
<sequence length="594" mass="64856">MAKHNQAPIPSPPSPGVLPSRKDDATGLLSWMPGLYTLLNYRRQWLRHDLAAGLVLTTVLIPIGIGYSVAAGLPGIYGLYATIIPLLVYAIFGPSRLMVIGPDSALAGIIFAIIVPMAAGNPERLITLASTLAIFSGLIIILVSLLKLGFITELISKPIRYGYMNGIALTVLVGQTPALIGISTDASDIFAKLQAIWLSLLKTETNKLSLLIGLASLILLLIIKRFRRFPGPLVVLTLATIVVAYFELDRHGVTILGNLPGGLPSFTIPVISYDDLIPLLLGAGAIALLSSSQTSILSRTYAAKYNRYINPNKEFFGLGIANLFTGFFQGFPISSSASRTPVSEAAGSKTQLACITGAIIVGSLLLWAPDLLYFLPAPTLAAVVITSIISIFEFKDLKRIYRIQPWEFWLSMVCFAGVAVFGVLPGIGIAVAIAILEYLWNGWRPHYAILGRVDHLKGYHDISRHPTARLIPGLILLRWDAPLFFANAELFHHCVLDSIAKSPHPVRRIVITSEPVTSVDVTSADMLVELDEQLKAAGIELCFAEMKDPVRDKLRKFGLSDRFDNDRFFPTIGQAVNGYLNAYIVEWIDWEDRV</sequence>
<keyword evidence="4 5" id="KW-0472">Membrane</keyword>
<feature type="transmembrane region" description="Helical" evidence="5">
    <location>
        <begin position="204"/>
        <end position="222"/>
    </location>
</feature>
<feature type="transmembrane region" description="Helical" evidence="5">
    <location>
        <begin position="406"/>
        <end position="436"/>
    </location>
</feature>
<feature type="transmembrane region" description="Helical" evidence="5">
    <location>
        <begin position="75"/>
        <end position="92"/>
    </location>
</feature>
<reference evidence="7" key="1">
    <citation type="journal article" date="2016" name="Appl. Environ. Microbiol.">
        <title>Diversity of the Tetracycline Mobilome within a Chinese Pig Manure Sample.</title>
        <authorList>
            <person name="Leclercq S.O."/>
            <person name="Wang C."/>
            <person name="Zhu Y."/>
            <person name="Wu H."/>
            <person name="Du X."/>
            <person name="Liu Z."/>
            <person name="Feng J."/>
        </authorList>
    </citation>
    <scope>NUCLEOTIDE SEQUENCE</scope>
</reference>
<dbReference type="InterPro" id="IPR002645">
    <property type="entry name" value="STAS_dom"/>
</dbReference>
<name>A0A142BVG1_9BACT</name>
<dbReference type="Gene3D" id="3.30.750.24">
    <property type="entry name" value="STAS domain"/>
    <property type="match status" value="1"/>
</dbReference>
<dbReference type="CDD" id="cd07042">
    <property type="entry name" value="STAS_SulP_like_sulfate_transporter"/>
    <property type="match status" value="1"/>
</dbReference>
<dbReference type="PANTHER" id="PTHR11814">
    <property type="entry name" value="SULFATE TRANSPORTER"/>
    <property type="match status" value="1"/>
</dbReference>
<keyword evidence="2 5" id="KW-0812">Transmembrane</keyword>
<feature type="transmembrane region" description="Helical" evidence="5">
    <location>
        <begin position="99"/>
        <end position="119"/>
    </location>
</feature>
<feature type="transmembrane region" description="Helical" evidence="5">
    <location>
        <begin position="162"/>
        <end position="184"/>
    </location>
</feature>
<dbReference type="InterPro" id="IPR011547">
    <property type="entry name" value="SLC26A/SulP_dom"/>
</dbReference>
<evidence type="ECO:0000256" key="2">
    <source>
        <dbReference type="ARBA" id="ARBA00022692"/>
    </source>
</evidence>
<accession>A0A142BVG1</accession>
<evidence type="ECO:0000313" key="7">
    <source>
        <dbReference type="EMBL" id="AMP42099.1"/>
    </source>
</evidence>
<dbReference type="SUPFAM" id="SSF52091">
    <property type="entry name" value="SpoIIaa-like"/>
    <property type="match status" value="1"/>
</dbReference>
<dbReference type="Pfam" id="PF01740">
    <property type="entry name" value="STAS"/>
    <property type="match status" value="1"/>
</dbReference>
<evidence type="ECO:0000256" key="4">
    <source>
        <dbReference type="ARBA" id="ARBA00023136"/>
    </source>
</evidence>
<dbReference type="EMBL" id="KU736866">
    <property type="protein sequence ID" value="AMP42099.1"/>
    <property type="molecule type" value="Genomic_DNA"/>
</dbReference>
<feature type="domain" description="STAS" evidence="6">
    <location>
        <begin position="464"/>
        <end position="579"/>
    </location>
</feature>
<protein>
    <submittedName>
        <fullName evidence="7">Putative sulfate transporter</fullName>
    </submittedName>
</protein>
<organism evidence="7">
    <name type="scientific">uncultured bacterium IN-01</name>
    <dbReference type="NCBI Taxonomy" id="1805579"/>
    <lineage>
        <taxon>Bacteria</taxon>
        <taxon>environmental samples</taxon>
    </lineage>
</organism>
<reference evidence="7" key="2">
    <citation type="submission" date="2016-02" db="EMBL/GenBank/DDBJ databases">
        <authorList>
            <person name="Wen L."/>
            <person name="He K."/>
            <person name="Yang H."/>
        </authorList>
    </citation>
    <scope>NUCLEOTIDE SEQUENCE</scope>
</reference>
<dbReference type="InterPro" id="IPR036513">
    <property type="entry name" value="STAS_dom_sf"/>
</dbReference>
<feature type="transmembrane region" description="Helical" evidence="5">
    <location>
        <begin position="374"/>
        <end position="394"/>
    </location>
</feature>
<dbReference type="Pfam" id="PF00916">
    <property type="entry name" value="Sulfate_transp"/>
    <property type="match status" value="1"/>
</dbReference>
<evidence type="ECO:0000259" key="6">
    <source>
        <dbReference type="PROSITE" id="PS50801"/>
    </source>
</evidence>
<dbReference type="NCBIfam" id="TIGR00815">
    <property type="entry name" value="sulP"/>
    <property type="match status" value="1"/>
</dbReference>
<dbReference type="AlphaFoldDB" id="A0A142BVG1"/>
<dbReference type="PROSITE" id="PS50801">
    <property type="entry name" value="STAS"/>
    <property type="match status" value="1"/>
</dbReference>
<feature type="transmembrane region" description="Helical" evidence="5">
    <location>
        <begin position="50"/>
        <end position="69"/>
    </location>
</feature>
<dbReference type="GO" id="GO:0016020">
    <property type="term" value="C:membrane"/>
    <property type="evidence" value="ECO:0007669"/>
    <property type="project" value="UniProtKB-SubCell"/>
</dbReference>
<evidence type="ECO:0000256" key="3">
    <source>
        <dbReference type="ARBA" id="ARBA00022989"/>
    </source>
</evidence>
<feature type="transmembrane region" description="Helical" evidence="5">
    <location>
        <begin position="266"/>
        <end position="289"/>
    </location>
</feature>